<evidence type="ECO:0000256" key="2">
    <source>
        <dbReference type="ARBA" id="ARBA00022801"/>
    </source>
</evidence>
<dbReference type="Proteomes" id="UP001221757">
    <property type="component" value="Unassembled WGS sequence"/>
</dbReference>
<evidence type="ECO:0000313" key="5">
    <source>
        <dbReference type="EMBL" id="KAJ7687214.1"/>
    </source>
</evidence>
<dbReference type="Pfam" id="PF00135">
    <property type="entry name" value="COesterase"/>
    <property type="match status" value="1"/>
</dbReference>
<proteinExistence type="inferred from homology"/>
<sequence length="530" mass="56778">MLFTPLLCVATYHLVLATAAQLSTVELDYGTFNGYTDTTNGLIYFRGIRYADPPIDDLRWQAPVSPPSDDLGEVDATDFGSACIDTTQKDEGPTTSEDCLFGNVYIPIATTPSSALPVLVYFHGGGFESGRSTKYPPENIVLPSASPLIFATFDYRLGQFGFLAGTPLHDNGVLNAGLLDQKAALEWVQRYITEFGGDPTRVTIWGQSAGAASVVYHLIGDGGTNTDLFHQAMADSPPLLSLPNYTDAVVENLFTKFAELAGCGNKATGAATMSCLRDASTHKIASAGSKTLTTLTSSLYPFAPVADGSFIQERPIDALRSGNFVRVPLLFGSNTNEGANWSAKLPNANANTSSAHAMQMTVYNFLAGQYTTLTNQSFQAAVAEYYPLSQYGGSYSLQGQQMYGEMRYICSALLVTGAAHDFGVNAYQYHWDNPTLGSTHADELVVFFNLTQVFDPADAALAAAMRSYWTSFVTSGAPTAPGSIAWPVGEDTNGSPRILLHPGGVAVEEVSSELSERCAFWHGLADELDT</sequence>
<name>A0AAD7GBV6_MYCRO</name>
<dbReference type="GO" id="GO:0016787">
    <property type="term" value="F:hydrolase activity"/>
    <property type="evidence" value="ECO:0007669"/>
    <property type="project" value="UniProtKB-KW"/>
</dbReference>
<dbReference type="SUPFAM" id="SSF53474">
    <property type="entry name" value="alpha/beta-Hydrolases"/>
    <property type="match status" value="1"/>
</dbReference>
<dbReference type="PANTHER" id="PTHR11559">
    <property type="entry name" value="CARBOXYLESTERASE"/>
    <property type="match status" value="1"/>
</dbReference>
<evidence type="ECO:0000313" key="6">
    <source>
        <dbReference type="Proteomes" id="UP001221757"/>
    </source>
</evidence>
<keyword evidence="2 3" id="KW-0378">Hydrolase</keyword>
<dbReference type="AlphaFoldDB" id="A0AAD7GBV6"/>
<dbReference type="InterPro" id="IPR050309">
    <property type="entry name" value="Type-B_Carboxylest/Lipase"/>
</dbReference>
<comment type="similarity">
    <text evidence="1 3">Belongs to the type-B carboxylesterase/lipase family.</text>
</comment>
<protein>
    <recommendedName>
        <fullName evidence="3">Carboxylic ester hydrolase</fullName>
        <ecNumber evidence="3">3.1.1.-</ecNumber>
    </recommendedName>
</protein>
<evidence type="ECO:0000259" key="4">
    <source>
        <dbReference type="Pfam" id="PF00135"/>
    </source>
</evidence>
<organism evidence="5 6">
    <name type="scientific">Mycena rosella</name>
    <name type="common">Pink bonnet</name>
    <name type="synonym">Agaricus rosellus</name>
    <dbReference type="NCBI Taxonomy" id="1033263"/>
    <lineage>
        <taxon>Eukaryota</taxon>
        <taxon>Fungi</taxon>
        <taxon>Dikarya</taxon>
        <taxon>Basidiomycota</taxon>
        <taxon>Agaricomycotina</taxon>
        <taxon>Agaricomycetes</taxon>
        <taxon>Agaricomycetidae</taxon>
        <taxon>Agaricales</taxon>
        <taxon>Marasmiineae</taxon>
        <taxon>Mycenaceae</taxon>
        <taxon>Mycena</taxon>
    </lineage>
</organism>
<evidence type="ECO:0000256" key="3">
    <source>
        <dbReference type="RuleBase" id="RU361235"/>
    </source>
</evidence>
<keyword evidence="6" id="KW-1185">Reference proteome</keyword>
<feature type="chain" id="PRO_5041784434" description="Carboxylic ester hydrolase" evidence="3">
    <location>
        <begin position="18"/>
        <end position="530"/>
    </location>
</feature>
<dbReference type="InterPro" id="IPR019826">
    <property type="entry name" value="Carboxylesterase_B_AS"/>
</dbReference>
<feature type="domain" description="Carboxylesterase type B" evidence="4">
    <location>
        <begin position="24"/>
        <end position="490"/>
    </location>
</feature>
<reference evidence="5" key="1">
    <citation type="submission" date="2023-03" db="EMBL/GenBank/DDBJ databases">
        <title>Massive genome expansion in bonnet fungi (Mycena s.s.) driven by repeated elements and novel gene families across ecological guilds.</title>
        <authorList>
            <consortium name="Lawrence Berkeley National Laboratory"/>
            <person name="Harder C.B."/>
            <person name="Miyauchi S."/>
            <person name="Viragh M."/>
            <person name="Kuo A."/>
            <person name="Thoen E."/>
            <person name="Andreopoulos B."/>
            <person name="Lu D."/>
            <person name="Skrede I."/>
            <person name="Drula E."/>
            <person name="Henrissat B."/>
            <person name="Morin E."/>
            <person name="Kohler A."/>
            <person name="Barry K."/>
            <person name="LaButti K."/>
            <person name="Morin E."/>
            <person name="Salamov A."/>
            <person name="Lipzen A."/>
            <person name="Mereny Z."/>
            <person name="Hegedus B."/>
            <person name="Baldrian P."/>
            <person name="Stursova M."/>
            <person name="Weitz H."/>
            <person name="Taylor A."/>
            <person name="Grigoriev I.V."/>
            <person name="Nagy L.G."/>
            <person name="Martin F."/>
            <person name="Kauserud H."/>
        </authorList>
    </citation>
    <scope>NUCLEOTIDE SEQUENCE</scope>
    <source>
        <strain evidence="5">CBHHK067</strain>
    </source>
</reference>
<dbReference type="InterPro" id="IPR029058">
    <property type="entry name" value="AB_hydrolase_fold"/>
</dbReference>
<evidence type="ECO:0000256" key="1">
    <source>
        <dbReference type="ARBA" id="ARBA00005964"/>
    </source>
</evidence>
<feature type="signal peptide" evidence="3">
    <location>
        <begin position="1"/>
        <end position="17"/>
    </location>
</feature>
<comment type="caution">
    <text evidence="5">The sequence shown here is derived from an EMBL/GenBank/DDBJ whole genome shotgun (WGS) entry which is preliminary data.</text>
</comment>
<dbReference type="EC" id="3.1.1.-" evidence="3"/>
<dbReference type="InterPro" id="IPR002018">
    <property type="entry name" value="CarbesteraseB"/>
</dbReference>
<dbReference type="Gene3D" id="3.40.50.1820">
    <property type="entry name" value="alpha/beta hydrolase"/>
    <property type="match status" value="1"/>
</dbReference>
<accession>A0AAD7GBV6</accession>
<gene>
    <name evidence="5" type="ORF">B0H17DRAFT_691841</name>
</gene>
<dbReference type="EMBL" id="JARKIE010000089">
    <property type="protein sequence ID" value="KAJ7687214.1"/>
    <property type="molecule type" value="Genomic_DNA"/>
</dbReference>
<dbReference type="PROSITE" id="PS00122">
    <property type="entry name" value="CARBOXYLESTERASE_B_1"/>
    <property type="match status" value="1"/>
</dbReference>
<keyword evidence="3" id="KW-0732">Signal</keyword>